<evidence type="ECO:0000256" key="2">
    <source>
        <dbReference type="ARBA" id="ARBA00022989"/>
    </source>
</evidence>
<organism evidence="6 7">
    <name type="scientific">Photobacterium damsela subsp. piscicida</name>
    <name type="common">Pasteurella piscicida</name>
    <dbReference type="NCBI Taxonomy" id="38294"/>
    <lineage>
        <taxon>Bacteria</taxon>
        <taxon>Pseudomonadati</taxon>
        <taxon>Pseudomonadota</taxon>
        <taxon>Gammaproteobacteria</taxon>
        <taxon>Vibrionales</taxon>
        <taxon>Vibrionaceae</taxon>
        <taxon>Photobacterium</taxon>
    </lineage>
</organism>
<dbReference type="SUPFAM" id="SSF103473">
    <property type="entry name" value="MFS general substrate transporter"/>
    <property type="match status" value="1"/>
</dbReference>
<dbReference type="Gene3D" id="1.20.1250.20">
    <property type="entry name" value="MFS general substrate transporter like domains"/>
    <property type="match status" value="2"/>
</dbReference>
<dbReference type="GO" id="GO:0022857">
    <property type="term" value="F:transmembrane transporter activity"/>
    <property type="evidence" value="ECO:0007669"/>
    <property type="project" value="InterPro"/>
</dbReference>
<protein>
    <submittedName>
        <fullName evidence="6">MFS-type transporter YhjX</fullName>
    </submittedName>
</protein>
<dbReference type="EMBL" id="AP018045">
    <property type="protein sequence ID" value="BAX53287.1"/>
    <property type="molecule type" value="Genomic_DNA"/>
</dbReference>
<evidence type="ECO:0000256" key="4">
    <source>
        <dbReference type="SAM" id="Phobius"/>
    </source>
</evidence>
<keyword evidence="3 4" id="KW-0472">Membrane</keyword>
<feature type="transmembrane region" description="Helical" evidence="4">
    <location>
        <begin position="19"/>
        <end position="38"/>
    </location>
</feature>
<proteinExistence type="predicted"/>
<name>A0AAD1FNT8_PHODP</name>
<keyword evidence="2 4" id="KW-1133">Transmembrane helix</keyword>
<dbReference type="InterPro" id="IPR020846">
    <property type="entry name" value="MFS_dom"/>
</dbReference>
<evidence type="ECO:0000256" key="3">
    <source>
        <dbReference type="ARBA" id="ARBA00023136"/>
    </source>
</evidence>
<evidence type="ECO:0000259" key="5">
    <source>
        <dbReference type="PROSITE" id="PS50850"/>
    </source>
</evidence>
<dbReference type="InterPro" id="IPR050327">
    <property type="entry name" value="Proton-linked_MCT"/>
</dbReference>
<gene>
    <name evidence="6" type="ORF">PDPUS_1_01913</name>
</gene>
<dbReference type="PANTHER" id="PTHR11360">
    <property type="entry name" value="MONOCARBOXYLATE TRANSPORTER"/>
    <property type="match status" value="1"/>
</dbReference>
<feature type="transmembrane region" description="Helical" evidence="4">
    <location>
        <begin position="138"/>
        <end position="156"/>
    </location>
</feature>
<dbReference type="Proteomes" id="UP000218676">
    <property type="component" value="Chromosome 1"/>
</dbReference>
<feature type="transmembrane region" description="Helical" evidence="4">
    <location>
        <begin position="100"/>
        <end position="118"/>
    </location>
</feature>
<feature type="transmembrane region" description="Helical" evidence="4">
    <location>
        <begin position="50"/>
        <end position="68"/>
    </location>
</feature>
<dbReference type="InterPro" id="IPR011701">
    <property type="entry name" value="MFS"/>
</dbReference>
<feature type="transmembrane region" description="Helical" evidence="4">
    <location>
        <begin position="256"/>
        <end position="274"/>
    </location>
</feature>
<accession>A0AAD1FNT8</accession>
<dbReference type="AlphaFoldDB" id="A0AAD1FNT8"/>
<feature type="transmembrane region" description="Helical" evidence="4">
    <location>
        <begin position="224"/>
        <end position="244"/>
    </location>
</feature>
<evidence type="ECO:0000256" key="1">
    <source>
        <dbReference type="ARBA" id="ARBA00022692"/>
    </source>
</evidence>
<sequence>MIILGAVARVVPAEHTAKAFGLTTAAGSFGMFAVIPRAQALLRNFDWQTAMQIFAVICCVMIAFAGFIKSQKATSDAPSQVDDSQTLSEALQEAFRNRNYWLIHAGFFVCGFQVMFIATHLPSYLGDKGLPGNTAAMALAYVGVFNIFGSYFWGLMGDRFDKRYVMSSLYLMRTVIIAAFVTFPVTVNTASIFGAAIGFCWLGTVPLTSGLVRQIFGARYLSTLYGLVFFTHRVDSFLGAWVGGRIFDYYHSYTPIWWTTVVMALIAALLHLPINDKPVTRLIAQHAS</sequence>
<dbReference type="Pfam" id="PF07690">
    <property type="entry name" value="MFS_1"/>
    <property type="match status" value="1"/>
</dbReference>
<dbReference type="InterPro" id="IPR036259">
    <property type="entry name" value="MFS_trans_sf"/>
</dbReference>
<feature type="domain" description="Major facilitator superfamily (MFS) profile" evidence="5">
    <location>
        <begin position="1"/>
        <end position="279"/>
    </location>
</feature>
<reference evidence="7" key="1">
    <citation type="submission" date="2017-05" db="EMBL/GenBank/DDBJ databases">
        <title>Whole genome sequence of fish pathogenic bacteria, Photobacterium damselae subsp. piscicida, strain 91-197, isolated from hybrid striped bass (Morone sp.) in USA.</title>
        <authorList>
            <person name="Teru Y."/>
            <person name="Hikima J."/>
            <person name="Kono T."/>
            <person name="Sakai M."/>
            <person name="Takano T."/>
            <person name="Hawke J.P."/>
            <person name="Takeyama H."/>
            <person name="Aoki T."/>
        </authorList>
    </citation>
    <scope>NUCLEOTIDE SEQUENCE [LARGE SCALE GENOMIC DNA]</scope>
    <source>
        <strain evidence="7">91-197</strain>
    </source>
</reference>
<dbReference type="PANTHER" id="PTHR11360:SF284">
    <property type="entry name" value="EG:103B4.3 PROTEIN-RELATED"/>
    <property type="match status" value="1"/>
</dbReference>
<dbReference type="PROSITE" id="PS50850">
    <property type="entry name" value="MFS"/>
    <property type="match status" value="1"/>
</dbReference>
<keyword evidence="1 4" id="KW-0812">Transmembrane</keyword>
<dbReference type="CDD" id="cd17355">
    <property type="entry name" value="MFS_YcxA_like"/>
    <property type="match status" value="1"/>
</dbReference>
<evidence type="ECO:0000313" key="7">
    <source>
        <dbReference type="Proteomes" id="UP000218676"/>
    </source>
</evidence>
<evidence type="ECO:0000313" key="6">
    <source>
        <dbReference type="EMBL" id="BAX53287.1"/>
    </source>
</evidence>
<feature type="transmembrane region" description="Helical" evidence="4">
    <location>
        <begin position="192"/>
        <end position="212"/>
    </location>
</feature>
<feature type="transmembrane region" description="Helical" evidence="4">
    <location>
        <begin position="168"/>
        <end position="186"/>
    </location>
</feature>